<dbReference type="EMBL" id="JANBOJ010000093">
    <property type="protein sequence ID" value="KAJ1722814.1"/>
    <property type="molecule type" value="Genomic_DNA"/>
</dbReference>
<reference evidence="1" key="1">
    <citation type="submission" date="2022-07" db="EMBL/GenBank/DDBJ databases">
        <title>Phylogenomic reconstructions and comparative analyses of Kickxellomycotina fungi.</title>
        <authorList>
            <person name="Reynolds N.K."/>
            <person name="Stajich J.E."/>
            <person name="Barry K."/>
            <person name="Grigoriev I.V."/>
            <person name="Crous P."/>
            <person name="Smith M.E."/>
        </authorList>
    </citation>
    <scope>NUCLEOTIDE SEQUENCE</scope>
    <source>
        <strain evidence="1">NBRC 32514</strain>
    </source>
</reference>
<dbReference type="AlphaFoldDB" id="A0A9W8CRH4"/>
<dbReference type="OrthoDB" id="5540442at2759"/>
<gene>
    <name evidence="1" type="ORF">LPJ53_002783</name>
</gene>
<accession>A0A9W8CRH4</accession>
<keyword evidence="2" id="KW-1185">Reference proteome</keyword>
<organism evidence="1 2">
    <name type="scientific">Coemansia erecta</name>
    <dbReference type="NCBI Taxonomy" id="147472"/>
    <lineage>
        <taxon>Eukaryota</taxon>
        <taxon>Fungi</taxon>
        <taxon>Fungi incertae sedis</taxon>
        <taxon>Zoopagomycota</taxon>
        <taxon>Kickxellomycotina</taxon>
        <taxon>Kickxellomycetes</taxon>
        <taxon>Kickxellales</taxon>
        <taxon>Kickxellaceae</taxon>
        <taxon>Coemansia</taxon>
    </lineage>
</organism>
<dbReference type="Gene3D" id="1.25.40.10">
    <property type="entry name" value="Tetratricopeptide repeat domain"/>
    <property type="match status" value="1"/>
</dbReference>
<name>A0A9W8CRH4_9FUNG</name>
<evidence type="ECO:0000313" key="2">
    <source>
        <dbReference type="Proteomes" id="UP001149813"/>
    </source>
</evidence>
<protein>
    <submittedName>
        <fullName evidence="1">Uncharacterized protein</fullName>
    </submittedName>
</protein>
<comment type="caution">
    <text evidence="1">The sequence shown here is derived from an EMBL/GenBank/DDBJ whole genome shotgun (WGS) entry which is preliminary data.</text>
</comment>
<sequence length="560" mass="59788">AGRWARQSGGQRQCMRCRTQAAAVATAASAAMEPAGDEWWSHAMSHARAVAAVQRYDGQARAAAGPHGSRALGRSMPSTVMHGAGVASYGEMRRRRQQQGRRAHVLAKLDELCTLVRASSEGRAEGAPLFALLAEVEQRYAAQLADGAAPALLLRAGTSLVVGGVATAVGLATRPQTAPRPTPYVARGDSPSFTCCSAADPVAPSWVDYLAGDLGARGTRGLLGAVAAARLRGEVDRRLRPAAEEALAFAMARRGWPLDVLAATRACSYFLRQRTAAPRAHVGQVLSVWQRVGADVACMPADAHLFDLRFKRWNNVASQLVRALAAPQRPPLRRRQQLLEDAWRVVALWHGVWAGVMRRVCAPAPPAEGEAGSLRPAFRRRRPAGGARVHELTLDALAVAALLRALLDGGHGARAADLLGHALGAFCVRPTASLFNVVLSRLPAPLSPDCPLPRLLPAAPSPAFALPEDPHVQLSAVVRAMRQVGVAPDGRSLEIVAHACCRRGAAELMCEALRVFAREWRVLPSERCWRVIEAHPRVHAAARAVFEREIAPAYAADAGD</sequence>
<evidence type="ECO:0000313" key="1">
    <source>
        <dbReference type="EMBL" id="KAJ1722814.1"/>
    </source>
</evidence>
<proteinExistence type="predicted"/>
<dbReference type="Proteomes" id="UP001149813">
    <property type="component" value="Unassembled WGS sequence"/>
</dbReference>
<feature type="non-terminal residue" evidence="1">
    <location>
        <position position="1"/>
    </location>
</feature>
<dbReference type="InterPro" id="IPR011990">
    <property type="entry name" value="TPR-like_helical_dom_sf"/>
</dbReference>